<protein>
    <submittedName>
        <fullName evidence="1">Uncharacterized protein</fullName>
    </submittedName>
</protein>
<proteinExistence type="predicted"/>
<organism evidence="1 2">
    <name type="scientific">candidate division TA06 bacterium 34_109</name>
    <dbReference type="NCBI Taxonomy" id="1635277"/>
    <lineage>
        <taxon>Bacteria</taxon>
        <taxon>Bacteria division TA06</taxon>
    </lineage>
</organism>
<comment type="caution">
    <text evidence="1">The sequence shown here is derived from an EMBL/GenBank/DDBJ whole genome shotgun (WGS) entry which is preliminary data.</text>
</comment>
<reference evidence="2" key="1">
    <citation type="journal article" date="2015" name="MBio">
        <title>Genome-Resolved Metagenomic Analysis Reveals Roles for Candidate Phyla and Other Microbial Community Members in Biogeochemical Transformations in Oil Reservoirs.</title>
        <authorList>
            <person name="Hu P."/>
            <person name="Tom L."/>
            <person name="Singh A."/>
            <person name="Thomas B.C."/>
            <person name="Baker B.J."/>
            <person name="Piceno Y.M."/>
            <person name="Andersen G.L."/>
            <person name="Banfield J.F."/>
        </authorList>
    </citation>
    <scope>NUCLEOTIDE SEQUENCE [LARGE SCALE GENOMIC DNA]</scope>
</reference>
<name>A0A117M6T7_UNCT6</name>
<dbReference type="Proteomes" id="UP000053467">
    <property type="component" value="Unassembled WGS sequence"/>
</dbReference>
<gene>
    <name evidence="1" type="ORF">XE03_0718</name>
</gene>
<evidence type="ECO:0000313" key="1">
    <source>
        <dbReference type="EMBL" id="KUK87551.1"/>
    </source>
</evidence>
<evidence type="ECO:0000313" key="2">
    <source>
        <dbReference type="Proteomes" id="UP000053467"/>
    </source>
</evidence>
<dbReference type="EMBL" id="LGGX01000004">
    <property type="protein sequence ID" value="KUK87551.1"/>
    <property type="molecule type" value="Genomic_DNA"/>
</dbReference>
<sequence length="217" mass="25650">MKNLFHIILFFLFPLTLFPSISKESLIKNFDKKEKVFESTVKYLKIETFTKFDYGEILFYESLIENFIDSIKINSIVYDSSFKDTSSFSYKIKKNSPIVSQIFPEEKNLIIYPENIFKGTNLKYLLPDSFKVEDDGKTITLINIKRNEPLIYVKFDKRELSLKELSLKNIYDQIIFRVVTKRYLKNGIILPDSYEMIGVNTKTLSYSKIKNLTVQYR</sequence>
<dbReference type="AlphaFoldDB" id="A0A117M6T7"/>
<accession>A0A117M6T7</accession>